<dbReference type="STRING" id="511.UZ73_10920"/>
<dbReference type="InterPro" id="IPR051326">
    <property type="entry name" value="Kynurenine-oxoglutarate_AT"/>
</dbReference>
<reference evidence="7 8" key="1">
    <citation type="submission" date="2018-05" db="EMBL/GenBank/DDBJ databases">
        <title>Genome Sequence of an Efficient Indole-Degrading Bacterium, Alcaligenes sp.YBY.</title>
        <authorList>
            <person name="Yang B."/>
        </authorList>
    </citation>
    <scope>NUCLEOTIDE SEQUENCE [LARGE SCALE GENOMIC DNA]</scope>
    <source>
        <strain evidence="7 8">YBY</strain>
    </source>
</reference>
<dbReference type="InterPro" id="IPR015424">
    <property type="entry name" value="PyrdxlP-dep_Trfase"/>
</dbReference>
<evidence type="ECO:0000256" key="5">
    <source>
        <dbReference type="ARBA" id="ARBA00022898"/>
    </source>
</evidence>
<dbReference type="FunFam" id="3.40.640.10:FF:000033">
    <property type="entry name" value="Aspartate aminotransferase"/>
    <property type="match status" value="1"/>
</dbReference>
<dbReference type="InterPro" id="IPR015421">
    <property type="entry name" value="PyrdxlP-dep_Trfase_major"/>
</dbReference>
<comment type="cofactor">
    <cofactor evidence="1">
        <name>pyridoxal 5'-phosphate</name>
        <dbReference type="ChEBI" id="CHEBI:597326"/>
    </cofactor>
</comment>
<dbReference type="CDD" id="cd00609">
    <property type="entry name" value="AAT_like"/>
    <property type="match status" value="1"/>
</dbReference>
<dbReference type="GO" id="GO:0016212">
    <property type="term" value="F:kynurenine-oxoglutarate transaminase activity"/>
    <property type="evidence" value="ECO:0007669"/>
    <property type="project" value="TreeGrafter"/>
</dbReference>
<sequence length="390" mass="43323">MQITSKLPSVGTTIFTTMSQLALEHKAINLGQGFPDFNPDPALIEAVHQAMLDGINQYPAMAGYPALRAAIASKTQARYGRLYKVDTEITVTSGATEALMASFQAFVHAGDEVVVIEPFYDLYIPAIELAGGIPVAVPMTAPSEAVPYYRVDWDRVEQAITSKTRMLVINFPHNPTCTILQPQDLDALEQIVEKHPSLIILSDEVYEHLTFDQKEHLSLATRPSLAERAVIVSSFGKTFHATGWKVGYCCAPASLSTEIRKVHQYTVFTVPSPLQAGLATYMQDPATWESLPAFYQEKRDHLHQGLQNTRFTPMPSEGTFFLLASYENISELSELDFAKHLNQNYGVGAIPVSAFYLNPNSEQANHRLLRFCFAKQPSTLDQAIERLKKV</sequence>
<dbReference type="InterPro" id="IPR015422">
    <property type="entry name" value="PyrdxlP-dep_Trfase_small"/>
</dbReference>
<dbReference type="Pfam" id="PF00155">
    <property type="entry name" value="Aminotran_1_2"/>
    <property type="match status" value="1"/>
</dbReference>
<dbReference type="GO" id="GO:0030170">
    <property type="term" value="F:pyridoxal phosphate binding"/>
    <property type="evidence" value="ECO:0007669"/>
    <property type="project" value="InterPro"/>
</dbReference>
<keyword evidence="3 7" id="KW-0032">Aminotransferase</keyword>
<dbReference type="EMBL" id="QEXO01000005">
    <property type="protein sequence ID" value="PWE12608.1"/>
    <property type="molecule type" value="Genomic_DNA"/>
</dbReference>
<dbReference type="Gene3D" id="3.90.1150.10">
    <property type="entry name" value="Aspartate Aminotransferase, domain 1"/>
    <property type="match status" value="1"/>
</dbReference>
<reference evidence="7 8" key="2">
    <citation type="submission" date="2018-05" db="EMBL/GenBank/DDBJ databases">
        <authorList>
            <person name="Lanie J.A."/>
            <person name="Ng W.-L."/>
            <person name="Kazmierczak K.M."/>
            <person name="Andrzejewski T.M."/>
            <person name="Davidsen T.M."/>
            <person name="Wayne K.J."/>
            <person name="Tettelin H."/>
            <person name="Glass J.I."/>
            <person name="Rusch D."/>
            <person name="Podicherti R."/>
            <person name="Tsui H.-C.T."/>
            <person name="Winkler M.E."/>
        </authorList>
    </citation>
    <scope>NUCLEOTIDE SEQUENCE [LARGE SCALE GENOMIC DNA]</scope>
    <source>
        <strain evidence="7 8">YBY</strain>
    </source>
</reference>
<evidence type="ECO:0000313" key="7">
    <source>
        <dbReference type="EMBL" id="PWE12608.1"/>
    </source>
</evidence>
<keyword evidence="4 7" id="KW-0808">Transferase</keyword>
<dbReference type="Proteomes" id="UP000245216">
    <property type="component" value="Unassembled WGS sequence"/>
</dbReference>
<evidence type="ECO:0000256" key="3">
    <source>
        <dbReference type="ARBA" id="ARBA00022576"/>
    </source>
</evidence>
<proteinExistence type="inferred from homology"/>
<comment type="similarity">
    <text evidence="2">Belongs to the class-I pyridoxal-phosphate-dependent aminotransferase family.</text>
</comment>
<dbReference type="InterPro" id="IPR004839">
    <property type="entry name" value="Aminotransferase_I/II_large"/>
</dbReference>
<evidence type="ECO:0000256" key="2">
    <source>
        <dbReference type="ARBA" id="ARBA00007441"/>
    </source>
</evidence>
<dbReference type="GO" id="GO:0005737">
    <property type="term" value="C:cytoplasm"/>
    <property type="evidence" value="ECO:0007669"/>
    <property type="project" value="TreeGrafter"/>
</dbReference>
<gene>
    <name evidence="7" type="ORF">DF183_17695</name>
</gene>
<dbReference type="PANTHER" id="PTHR43807:SF20">
    <property type="entry name" value="FI04487P"/>
    <property type="match status" value="1"/>
</dbReference>
<name>A0A2U2BF16_ALCFA</name>
<evidence type="ECO:0000259" key="6">
    <source>
        <dbReference type="Pfam" id="PF00155"/>
    </source>
</evidence>
<accession>A0A2U2BF16</accession>
<evidence type="ECO:0000256" key="4">
    <source>
        <dbReference type="ARBA" id="ARBA00022679"/>
    </source>
</evidence>
<dbReference type="PANTHER" id="PTHR43807">
    <property type="entry name" value="FI04487P"/>
    <property type="match status" value="1"/>
</dbReference>
<feature type="domain" description="Aminotransferase class I/classII large" evidence="6">
    <location>
        <begin position="27"/>
        <end position="387"/>
    </location>
</feature>
<evidence type="ECO:0000256" key="1">
    <source>
        <dbReference type="ARBA" id="ARBA00001933"/>
    </source>
</evidence>
<organism evidence="7 8">
    <name type="scientific">Alcaligenes faecalis</name>
    <dbReference type="NCBI Taxonomy" id="511"/>
    <lineage>
        <taxon>Bacteria</taxon>
        <taxon>Pseudomonadati</taxon>
        <taxon>Pseudomonadota</taxon>
        <taxon>Betaproteobacteria</taxon>
        <taxon>Burkholderiales</taxon>
        <taxon>Alcaligenaceae</taxon>
        <taxon>Alcaligenes</taxon>
    </lineage>
</organism>
<dbReference type="Gene3D" id="3.40.640.10">
    <property type="entry name" value="Type I PLP-dependent aspartate aminotransferase-like (Major domain)"/>
    <property type="match status" value="1"/>
</dbReference>
<keyword evidence="5" id="KW-0663">Pyridoxal phosphate</keyword>
<comment type="caution">
    <text evidence="7">The sequence shown here is derived from an EMBL/GenBank/DDBJ whole genome shotgun (WGS) entry which is preliminary data.</text>
</comment>
<protein>
    <submittedName>
        <fullName evidence="7">Methionine aminotransferase</fullName>
    </submittedName>
</protein>
<dbReference type="AlphaFoldDB" id="A0A2U2BF16"/>
<dbReference type="SUPFAM" id="SSF53383">
    <property type="entry name" value="PLP-dependent transferases"/>
    <property type="match status" value="1"/>
</dbReference>
<dbReference type="RefSeq" id="WP_109089788.1">
    <property type="nucleotide sequence ID" value="NZ_CP048039.1"/>
</dbReference>
<evidence type="ECO:0000313" key="8">
    <source>
        <dbReference type="Proteomes" id="UP000245216"/>
    </source>
</evidence>
<dbReference type="NCBIfam" id="NF006569">
    <property type="entry name" value="PRK09082.1"/>
    <property type="match status" value="1"/>
</dbReference>